<protein>
    <recommendedName>
        <fullName evidence="3">Cupin domain-containing protein</fullName>
    </recommendedName>
</protein>
<reference evidence="1" key="1">
    <citation type="submission" date="2023-06" db="EMBL/GenBank/DDBJ databases">
        <title>WGS-Sequencing of Streptomyces ficellus isolate 21 collected from sand in Gara Djebilet Iron Mine in Algeria.</title>
        <authorList>
            <person name="Zegers G.P."/>
            <person name="Gomez A."/>
            <person name="Gueddou A."/>
            <person name="Zahara A.F."/>
            <person name="Worth M."/>
            <person name="Sevigny J.L."/>
            <person name="Tisa L."/>
        </authorList>
    </citation>
    <scope>NUCLEOTIDE SEQUENCE</scope>
    <source>
        <strain evidence="1">AS11</strain>
    </source>
</reference>
<dbReference type="Proteomes" id="UP001174050">
    <property type="component" value="Unassembled WGS sequence"/>
</dbReference>
<evidence type="ECO:0000313" key="2">
    <source>
        <dbReference type="Proteomes" id="UP001174050"/>
    </source>
</evidence>
<evidence type="ECO:0008006" key="3">
    <source>
        <dbReference type="Google" id="ProtNLM"/>
    </source>
</evidence>
<dbReference type="EMBL" id="JAUEPL010000019">
    <property type="protein sequence ID" value="MDN3295277.1"/>
    <property type="molecule type" value="Genomic_DNA"/>
</dbReference>
<organism evidence="1 2">
    <name type="scientific">Streptomyces ficellus</name>
    <dbReference type="NCBI Taxonomy" id="1977088"/>
    <lineage>
        <taxon>Bacteria</taxon>
        <taxon>Bacillati</taxon>
        <taxon>Actinomycetota</taxon>
        <taxon>Actinomycetes</taxon>
        <taxon>Kitasatosporales</taxon>
        <taxon>Streptomycetaceae</taxon>
        <taxon>Streptomyces</taxon>
    </lineage>
</organism>
<proteinExistence type="predicted"/>
<dbReference type="Gene3D" id="2.60.120.10">
    <property type="entry name" value="Jelly Rolls"/>
    <property type="match status" value="1"/>
</dbReference>
<accession>A0ABT7Z708</accession>
<dbReference type="CDD" id="cd02208">
    <property type="entry name" value="cupin_RmlC-like"/>
    <property type="match status" value="1"/>
</dbReference>
<comment type="caution">
    <text evidence="1">The sequence shown here is derived from an EMBL/GenBank/DDBJ whole genome shotgun (WGS) entry which is preliminary data.</text>
</comment>
<evidence type="ECO:0000313" key="1">
    <source>
        <dbReference type="EMBL" id="MDN3295277.1"/>
    </source>
</evidence>
<sequence>MRDVPADRTGALWRLAAEGRQLDANLIRLTSDARVAAHVEPDVDVLLYVVDGTGRLDTSEGGRLLEAGCVVWLPRGGRRGVLAGPEGLAYLTVHRRRPGLSIRNTAAVEEREGDGDGGESACLLDRVCPACGRLAPDGSDVSFCGRCGSRLRAS</sequence>
<name>A0ABT7Z708_9ACTN</name>
<dbReference type="InterPro" id="IPR014710">
    <property type="entry name" value="RmlC-like_jellyroll"/>
</dbReference>
<gene>
    <name evidence="1" type="ORF">QWM81_14650</name>
</gene>
<dbReference type="SUPFAM" id="SSF51182">
    <property type="entry name" value="RmlC-like cupins"/>
    <property type="match status" value="1"/>
</dbReference>
<keyword evidence="2" id="KW-1185">Reference proteome</keyword>
<dbReference type="RefSeq" id="WP_290112462.1">
    <property type="nucleotide sequence ID" value="NZ_JAUEPL010000019.1"/>
</dbReference>
<dbReference type="InterPro" id="IPR011051">
    <property type="entry name" value="RmlC_Cupin_sf"/>
</dbReference>